<dbReference type="EnsemblFungi" id="PTTG_06400-t43_1">
    <property type="protein sequence ID" value="PTTG_06400-t43_1-p1"/>
    <property type="gene ID" value="PTTG_06400"/>
</dbReference>
<sequence>MSNQPSTELEFFPHLTESQLTDLKKFWEALNGLLYTPAQANQADGKATKTKAEPTVPERVKNLVGESEAERLATELWAWIMMDDPDMMVLKYIRAKKFKSTADSLELLINSLKFRADRKLSTIYYENPSILKQLKTAKAFVFGFDKSGSPIFRVNAAKHKTSDQTPRELEDFILYSMEVTRLFVVPPAETVTMLIDLSGFGMSNMDWKCASFMISTLESYYPETLNHQIIHNAPWIFQGIWKAISTMIDPVVRSKVLFTSKNEDLIKLVDKRNLFKAEGGESSFEWTIPANYPVGTSVPPANTDPAEVEKAKQAERRVHLDLTPEQERAKISELNVRATLVARFISLTQLWLSASEDQTSAPERLVKILALRQLLKLILRAQYLKMTPLIVPNTIYHYRGILKGEEPGTIDFEAEGASSRTNGGQDAQAGQPAIMGQEYARPSLLKTIEHETSRFRSTYPPSSSSLPDATTDPSPAHENPEQVDPIDQIFTEITRLEF</sequence>
<evidence type="ECO:0000259" key="2">
    <source>
        <dbReference type="PROSITE" id="PS50191"/>
    </source>
</evidence>
<reference evidence="4" key="4">
    <citation type="submission" date="2025-05" db="UniProtKB">
        <authorList>
            <consortium name="EnsemblFungi"/>
        </authorList>
    </citation>
    <scope>IDENTIFICATION</scope>
    <source>
        <strain evidence="4">isolate 1-1 / race 1 (BBBD)</strain>
    </source>
</reference>
<dbReference type="Pfam" id="PF00650">
    <property type="entry name" value="CRAL_TRIO"/>
    <property type="match status" value="1"/>
</dbReference>
<dbReference type="PANTHER" id="PTHR46590">
    <property type="entry name" value="PHOSPHATIDYLINOSITOL TRANSFER PROTEIN CSR1-RELATED"/>
    <property type="match status" value="1"/>
</dbReference>
<dbReference type="OrthoDB" id="43460at2759"/>
<feature type="region of interest" description="Disordered" evidence="1">
    <location>
        <begin position="454"/>
        <end position="486"/>
    </location>
</feature>
<name>A0A0C4DF74_PUCT1</name>
<dbReference type="STRING" id="630390.A0A0C4DF74"/>
<dbReference type="InterPro" id="IPR001251">
    <property type="entry name" value="CRAL-TRIO_dom"/>
</dbReference>
<dbReference type="PANTHER" id="PTHR46590:SF1">
    <property type="entry name" value="PHOSPHATIDYLINOSITOL TRANSFER PROTEIN CSR1"/>
    <property type="match status" value="1"/>
</dbReference>
<reference evidence="3" key="2">
    <citation type="submission" date="2016-05" db="EMBL/GenBank/DDBJ databases">
        <title>Comparative analysis highlights variable genome content of wheat rusts and divergence of the mating loci.</title>
        <authorList>
            <person name="Cuomo C.A."/>
            <person name="Bakkeren G."/>
            <person name="Szabo L."/>
            <person name="Khalil H."/>
            <person name="Joly D."/>
            <person name="Goldberg J."/>
            <person name="Young S."/>
            <person name="Zeng Q."/>
            <person name="Fellers J."/>
        </authorList>
    </citation>
    <scope>NUCLEOTIDE SEQUENCE [LARGE SCALE GENOMIC DNA]</scope>
    <source>
        <strain evidence="3">1-1 BBBD Race 1</strain>
    </source>
</reference>
<accession>A0A0C4DF74</accession>
<dbReference type="AlphaFoldDB" id="A0A0C4DF74"/>
<evidence type="ECO:0000313" key="3">
    <source>
        <dbReference type="EMBL" id="OAV92465.1"/>
    </source>
</evidence>
<organism evidence="3">
    <name type="scientific">Puccinia triticina (isolate 1-1 / race 1 (BBBD))</name>
    <name type="common">Brown leaf rust fungus</name>
    <dbReference type="NCBI Taxonomy" id="630390"/>
    <lineage>
        <taxon>Eukaryota</taxon>
        <taxon>Fungi</taxon>
        <taxon>Dikarya</taxon>
        <taxon>Basidiomycota</taxon>
        <taxon>Pucciniomycotina</taxon>
        <taxon>Pucciniomycetes</taxon>
        <taxon>Pucciniales</taxon>
        <taxon>Pucciniaceae</taxon>
        <taxon>Puccinia</taxon>
    </lineage>
</organism>
<keyword evidence="5" id="KW-1185">Reference proteome</keyword>
<feature type="domain" description="CRAL-TRIO" evidence="2">
    <location>
        <begin position="127"/>
        <end position="286"/>
    </location>
</feature>
<dbReference type="OMA" id="FINVQLH"/>
<evidence type="ECO:0000313" key="5">
    <source>
        <dbReference type="Proteomes" id="UP000005240"/>
    </source>
</evidence>
<protein>
    <submittedName>
        <fullName evidence="4">CRAL-TRIO domain-containing protein</fullName>
    </submittedName>
</protein>
<dbReference type="InterPro" id="IPR052432">
    <property type="entry name" value="PITP/CRAL-TRIO"/>
</dbReference>
<dbReference type="CDD" id="cd00170">
    <property type="entry name" value="SEC14"/>
    <property type="match status" value="1"/>
</dbReference>
<dbReference type="EMBL" id="ADAS02000063">
    <property type="protein sequence ID" value="OAV92465.1"/>
    <property type="molecule type" value="Genomic_DNA"/>
</dbReference>
<dbReference type="SUPFAM" id="SSF52087">
    <property type="entry name" value="CRAL/TRIO domain"/>
    <property type="match status" value="1"/>
</dbReference>
<gene>
    <name evidence="3" type="ORF">PTTG_06400</name>
</gene>
<dbReference type="InterPro" id="IPR036273">
    <property type="entry name" value="CRAL/TRIO_N_dom_sf"/>
</dbReference>
<dbReference type="SMART" id="SM00516">
    <property type="entry name" value="SEC14"/>
    <property type="match status" value="1"/>
</dbReference>
<feature type="compositionally biased region" description="Polar residues" evidence="1">
    <location>
        <begin position="455"/>
        <end position="473"/>
    </location>
</feature>
<dbReference type="Proteomes" id="UP000005240">
    <property type="component" value="Unassembled WGS sequence"/>
</dbReference>
<dbReference type="VEuPathDB" id="FungiDB:PTTG_06400"/>
<proteinExistence type="predicted"/>
<dbReference type="SUPFAM" id="SSF46938">
    <property type="entry name" value="CRAL/TRIO N-terminal domain"/>
    <property type="match status" value="1"/>
</dbReference>
<dbReference type="InterPro" id="IPR036865">
    <property type="entry name" value="CRAL-TRIO_dom_sf"/>
</dbReference>
<reference evidence="4 5" key="3">
    <citation type="journal article" date="2017" name="G3 (Bethesda)">
        <title>Comparative analysis highlights variable genome content of wheat rusts and divergence of the mating loci.</title>
        <authorList>
            <person name="Cuomo C.A."/>
            <person name="Bakkeren G."/>
            <person name="Khalil H.B."/>
            <person name="Panwar V."/>
            <person name="Joly D."/>
            <person name="Linning R."/>
            <person name="Sakthikumar S."/>
            <person name="Song X."/>
            <person name="Adiconis X."/>
            <person name="Fan L."/>
            <person name="Goldberg J.M."/>
            <person name="Levin J.Z."/>
            <person name="Young S."/>
            <person name="Zeng Q."/>
            <person name="Anikster Y."/>
            <person name="Bruce M."/>
            <person name="Wang M."/>
            <person name="Yin C."/>
            <person name="McCallum B."/>
            <person name="Szabo L.J."/>
            <person name="Hulbert S."/>
            <person name="Chen X."/>
            <person name="Fellers J.P."/>
        </authorList>
    </citation>
    <scope>NUCLEOTIDE SEQUENCE</scope>
    <source>
        <strain evidence="4">isolate 1-1 / race 1 (BBBD)</strain>
        <strain evidence="5">Isolate 1-1 / race 1 (BBBD)</strain>
    </source>
</reference>
<dbReference type="PROSITE" id="PS50191">
    <property type="entry name" value="CRAL_TRIO"/>
    <property type="match status" value="1"/>
</dbReference>
<evidence type="ECO:0000313" key="4">
    <source>
        <dbReference type="EnsemblFungi" id="PTTG_06400-t43_1-p1"/>
    </source>
</evidence>
<dbReference type="Gene3D" id="3.40.525.10">
    <property type="entry name" value="CRAL-TRIO lipid binding domain"/>
    <property type="match status" value="1"/>
</dbReference>
<reference evidence="3" key="1">
    <citation type="submission" date="2009-11" db="EMBL/GenBank/DDBJ databases">
        <authorList>
            <consortium name="The Broad Institute Genome Sequencing Platform"/>
            <person name="Ward D."/>
            <person name="Feldgarden M."/>
            <person name="Earl A."/>
            <person name="Young S.K."/>
            <person name="Zeng Q."/>
            <person name="Koehrsen M."/>
            <person name="Alvarado L."/>
            <person name="Berlin A."/>
            <person name="Bochicchio J."/>
            <person name="Borenstein D."/>
            <person name="Chapman S.B."/>
            <person name="Chen Z."/>
            <person name="Engels R."/>
            <person name="Freedman E."/>
            <person name="Gellesch M."/>
            <person name="Goldberg J."/>
            <person name="Griggs A."/>
            <person name="Gujja S."/>
            <person name="Heilman E."/>
            <person name="Heiman D."/>
            <person name="Hepburn T."/>
            <person name="Howarth C."/>
            <person name="Jen D."/>
            <person name="Larson L."/>
            <person name="Lewis B."/>
            <person name="Mehta T."/>
            <person name="Park D."/>
            <person name="Pearson M."/>
            <person name="Roberts A."/>
            <person name="Saif S."/>
            <person name="Shea T."/>
            <person name="Shenoy N."/>
            <person name="Sisk P."/>
            <person name="Stolte C."/>
            <person name="Sykes S."/>
            <person name="Thomson T."/>
            <person name="Walk T."/>
            <person name="White J."/>
            <person name="Yandava C."/>
            <person name="Izard J."/>
            <person name="Baranova O.V."/>
            <person name="Blanton J.M."/>
            <person name="Tanner A.C."/>
            <person name="Dewhirst F.E."/>
            <person name="Haas B."/>
            <person name="Nusbaum C."/>
            <person name="Birren B."/>
        </authorList>
    </citation>
    <scope>NUCLEOTIDE SEQUENCE [LARGE SCALE GENOMIC DNA]</scope>
    <source>
        <strain evidence="3">1-1 BBBD Race 1</strain>
    </source>
</reference>
<evidence type="ECO:0000256" key="1">
    <source>
        <dbReference type="SAM" id="MobiDB-lite"/>
    </source>
</evidence>